<accession>A0AAE1P080</accession>
<sequence>MRKTGCGGVGSRGIVDLKVLPPAAHTPVPNQSPTCYGLTPKGSYPANQHQWAKSKRVKHFPAHVYSCSNESLLVLVCKAGKM</sequence>
<comment type="caution">
    <text evidence="1">The sequence shown here is derived from an EMBL/GenBank/DDBJ whole genome shotgun (WGS) entry which is preliminary data.</text>
</comment>
<name>A0AAE1P080_9EUCA</name>
<dbReference type="AlphaFoldDB" id="A0AAE1P080"/>
<keyword evidence="2" id="KW-1185">Reference proteome</keyword>
<protein>
    <submittedName>
        <fullName evidence="1">Uncharacterized protein</fullName>
    </submittedName>
</protein>
<evidence type="ECO:0000313" key="2">
    <source>
        <dbReference type="Proteomes" id="UP001292094"/>
    </source>
</evidence>
<evidence type="ECO:0000313" key="1">
    <source>
        <dbReference type="EMBL" id="KAK4299700.1"/>
    </source>
</evidence>
<organism evidence="1 2">
    <name type="scientific">Petrolisthes manimaculis</name>
    <dbReference type="NCBI Taxonomy" id="1843537"/>
    <lineage>
        <taxon>Eukaryota</taxon>
        <taxon>Metazoa</taxon>
        <taxon>Ecdysozoa</taxon>
        <taxon>Arthropoda</taxon>
        <taxon>Crustacea</taxon>
        <taxon>Multicrustacea</taxon>
        <taxon>Malacostraca</taxon>
        <taxon>Eumalacostraca</taxon>
        <taxon>Eucarida</taxon>
        <taxon>Decapoda</taxon>
        <taxon>Pleocyemata</taxon>
        <taxon>Anomura</taxon>
        <taxon>Galatheoidea</taxon>
        <taxon>Porcellanidae</taxon>
        <taxon>Petrolisthes</taxon>
    </lineage>
</organism>
<dbReference type="Proteomes" id="UP001292094">
    <property type="component" value="Unassembled WGS sequence"/>
</dbReference>
<dbReference type="EMBL" id="JAWZYT010003184">
    <property type="protein sequence ID" value="KAK4299700.1"/>
    <property type="molecule type" value="Genomic_DNA"/>
</dbReference>
<reference evidence="1" key="1">
    <citation type="submission" date="2023-11" db="EMBL/GenBank/DDBJ databases">
        <title>Genome assemblies of two species of porcelain crab, Petrolisthes cinctipes and Petrolisthes manimaculis (Anomura: Porcellanidae).</title>
        <authorList>
            <person name="Angst P."/>
        </authorList>
    </citation>
    <scope>NUCLEOTIDE SEQUENCE</scope>
    <source>
        <strain evidence="1">PB745_02</strain>
        <tissue evidence="1">Gill</tissue>
    </source>
</reference>
<gene>
    <name evidence="1" type="ORF">Pmani_028034</name>
</gene>
<proteinExistence type="predicted"/>